<evidence type="ECO:0008006" key="4">
    <source>
        <dbReference type="Google" id="ProtNLM"/>
    </source>
</evidence>
<feature type="non-terminal residue" evidence="2">
    <location>
        <position position="240"/>
    </location>
</feature>
<dbReference type="SUPFAM" id="SSF50630">
    <property type="entry name" value="Acid proteases"/>
    <property type="match status" value="1"/>
</dbReference>
<proteinExistence type="predicted"/>
<dbReference type="RefSeq" id="XP_009528096.1">
    <property type="nucleotide sequence ID" value="XM_009529801.1"/>
</dbReference>
<dbReference type="InParanoid" id="G4ZEI3"/>
<organism evidence="2 3">
    <name type="scientific">Phytophthora sojae (strain P6497)</name>
    <name type="common">Soybean stem and root rot agent</name>
    <name type="synonym">Phytophthora megasperma f. sp. glycines</name>
    <dbReference type="NCBI Taxonomy" id="1094619"/>
    <lineage>
        <taxon>Eukaryota</taxon>
        <taxon>Sar</taxon>
        <taxon>Stramenopiles</taxon>
        <taxon>Oomycota</taxon>
        <taxon>Peronosporomycetes</taxon>
        <taxon>Peronosporales</taxon>
        <taxon>Peronosporaceae</taxon>
        <taxon>Phytophthora</taxon>
    </lineage>
</organism>
<dbReference type="GeneID" id="20651632"/>
<dbReference type="AlphaFoldDB" id="G4ZEI3"/>
<evidence type="ECO:0000256" key="1">
    <source>
        <dbReference type="SAM" id="MobiDB-lite"/>
    </source>
</evidence>
<dbReference type="Gene3D" id="2.40.70.10">
    <property type="entry name" value="Acid Proteases"/>
    <property type="match status" value="1"/>
</dbReference>
<protein>
    <recommendedName>
        <fullName evidence="4">Peptidase A2 domain-containing protein</fullName>
    </recommendedName>
</protein>
<sequence>MLADTGATLSLVDFRVLKRLGRAGEALKAYDGHVRSSSGHRLRIRGWITLPLMLGKVGATMRMLVADKLHVDAILGVDALGARSKHLSLGVMVVHESFMATMAVSVRLPPRGQALVVADVVGDAPNATVLVEGSFNLPPSLCVARTLCTVDDGRVVVEICNASTEEFWIKKGTVVASTSVMPESAFGFEQPSAEKSEGAPCRPPETSGAATVAASREEEVKGPDLGETVRASRPDVPPDK</sequence>
<accession>G4ZEI3</accession>
<feature type="region of interest" description="Disordered" evidence="1">
    <location>
        <begin position="189"/>
        <end position="240"/>
    </location>
</feature>
<keyword evidence="3" id="KW-1185">Reference proteome</keyword>
<name>G4ZEI3_PHYSP</name>
<feature type="compositionally biased region" description="Basic and acidic residues" evidence="1">
    <location>
        <begin position="230"/>
        <end position="240"/>
    </location>
</feature>
<dbReference type="InterPro" id="IPR021109">
    <property type="entry name" value="Peptidase_aspartic_dom_sf"/>
</dbReference>
<reference evidence="2 3" key="1">
    <citation type="journal article" date="2006" name="Science">
        <title>Phytophthora genome sequences uncover evolutionary origins and mechanisms of pathogenesis.</title>
        <authorList>
            <person name="Tyler B.M."/>
            <person name="Tripathy S."/>
            <person name="Zhang X."/>
            <person name="Dehal P."/>
            <person name="Jiang R.H."/>
            <person name="Aerts A."/>
            <person name="Arredondo F.D."/>
            <person name="Baxter L."/>
            <person name="Bensasson D."/>
            <person name="Beynon J.L."/>
            <person name="Chapman J."/>
            <person name="Damasceno C.M."/>
            <person name="Dorrance A.E."/>
            <person name="Dou D."/>
            <person name="Dickerman A.W."/>
            <person name="Dubchak I.L."/>
            <person name="Garbelotto M."/>
            <person name="Gijzen M."/>
            <person name="Gordon S.G."/>
            <person name="Govers F."/>
            <person name="Grunwald N.J."/>
            <person name="Huang W."/>
            <person name="Ivors K.L."/>
            <person name="Jones R.W."/>
            <person name="Kamoun S."/>
            <person name="Krampis K."/>
            <person name="Lamour K.H."/>
            <person name="Lee M.K."/>
            <person name="McDonald W.H."/>
            <person name="Medina M."/>
            <person name="Meijer H.J."/>
            <person name="Nordberg E.K."/>
            <person name="Maclean D.J."/>
            <person name="Ospina-Giraldo M.D."/>
            <person name="Morris P.F."/>
            <person name="Phuntumart V."/>
            <person name="Putnam N.H."/>
            <person name="Rash S."/>
            <person name="Rose J.K."/>
            <person name="Sakihama Y."/>
            <person name="Salamov A.A."/>
            <person name="Savidor A."/>
            <person name="Scheuring C.F."/>
            <person name="Smith B.M."/>
            <person name="Sobral B.W."/>
            <person name="Terry A."/>
            <person name="Torto-Alalibo T.A."/>
            <person name="Win J."/>
            <person name="Xu Z."/>
            <person name="Zhang H."/>
            <person name="Grigoriev I.V."/>
            <person name="Rokhsar D.S."/>
            <person name="Boore J.L."/>
        </authorList>
    </citation>
    <scope>NUCLEOTIDE SEQUENCE [LARGE SCALE GENOMIC DNA]</scope>
    <source>
        <strain evidence="2 3">P6497</strain>
    </source>
</reference>
<evidence type="ECO:0000313" key="3">
    <source>
        <dbReference type="Proteomes" id="UP000002640"/>
    </source>
</evidence>
<dbReference type="CDD" id="cd00303">
    <property type="entry name" value="retropepsin_like"/>
    <property type="match status" value="1"/>
</dbReference>
<dbReference type="Proteomes" id="UP000002640">
    <property type="component" value="Unassembled WGS sequence"/>
</dbReference>
<gene>
    <name evidence="2" type="ORF">PHYSODRAFT_409911</name>
</gene>
<dbReference type="EMBL" id="JH159154">
    <property type="protein sequence ID" value="EGZ19038.1"/>
    <property type="molecule type" value="Genomic_DNA"/>
</dbReference>
<feature type="compositionally biased region" description="Basic and acidic residues" evidence="1">
    <location>
        <begin position="215"/>
        <end position="224"/>
    </location>
</feature>
<dbReference type="KEGG" id="psoj:PHYSODRAFT_409911"/>
<evidence type="ECO:0000313" key="2">
    <source>
        <dbReference type="EMBL" id="EGZ19038.1"/>
    </source>
</evidence>